<reference evidence="4 5" key="1">
    <citation type="submission" date="2017-08" db="EMBL/GenBank/DDBJ databases">
        <title>The complete genome sequence of Nocardiopsis gilva YIM 90087.</title>
        <authorList>
            <person name="Yin M."/>
            <person name="Tang S."/>
        </authorList>
    </citation>
    <scope>NUCLEOTIDE SEQUENCE [LARGE SCALE GENOMIC DNA]</scope>
    <source>
        <strain evidence="4 5">YIM 90087</strain>
    </source>
</reference>
<gene>
    <name evidence="4" type="ORF">CDO52_02840</name>
</gene>
<dbReference type="PANTHER" id="PTHR43046">
    <property type="entry name" value="GDP-MANNOSE MANNOSYL HYDROLASE"/>
    <property type="match status" value="1"/>
</dbReference>
<dbReference type="RefSeq" id="WP_094932188.1">
    <property type="nucleotide sequence ID" value="NZ_CP022753.1"/>
</dbReference>
<keyword evidence="5" id="KW-1185">Reference proteome</keyword>
<dbReference type="Pfam" id="PF00293">
    <property type="entry name" value="NUDIX"/>
    <property type="match status" value="1"/>
</dbReference>
<evidence type="ECO:0000256" key="2">
    <source>
        <dbReference type="ARBA" id="ARBA00022801"/>
    </source>
</evidence>
<dbReference type="OrthoDB" id="3404294at2"/>
<accession>A0A223S160</accession>
<sequence>MSAGDGDGWVRLPDGSRRWGRYGASGLLLHAEDTGNGSGGHVLLQLRAMWGHMGGTWGMPGGALDSGESSVQAALREFGEEVAGDLGEVALNGVHRQDHEVWRYDTVLAHAAHRADFAPGNAESTAIRWVAIDEVERLRLLGPFRDIWPQLRAALAQRLELVVDGPAVLRHRKGEEAETGSGYDGGEAARRLRDELADLATAGIDGAVLPAALPLTPLHRWFPRVRLVVDAAAGSLPSVPGVAVVLSAGRGDGADDGGRRRSLNGAHAAGTLVVTAPSEVGGHRGAVAVVPPEWLAGAAGATRAVR</sequence>
<dbReference type="SUPFAM" id="SSF55811">
    <property type="entry name" value="Nudix"/>
    <property type="match status" value="1"/>
</dbReference>
<dbReference type="CDD" id="cd18877">
    <property type="entry name" value="NUDIX_Hydrolase"/>
    <property type="match status" value="1"/>
</dbReference>
<feature type="domain" description="Nudix hydrolase" evidence="3">
    <location>
        <begin position="20"/>
        <end position="155"/>
    </location>
</feature>
<proteinExistence type="predicted"/>
<dbReference type="InterPro" id="IPR015797">
    <property type="entry name" value="NUDIX_hydrolase-like_dom_sf"/>
</dbReference>
<dbReference type="PROSITE" id="PS51462">
    <property type="entry name" value="NUDIX"/>
    <property type="match status" value="1"/>
</dbReference>
<dbReference type="Gene3D" id="3.90.79.10">
    <property type="entry name" value="Nucleoside Triphosphate Pyrophosphohydrolase"/>
    <property type="match status" value="1"/>
</dbReference>
<dbReference type="AlphaFoldDB" id="A0A223S160"/>
<evidence type="ECO:0000313" key="4">
    <source>
        <dbReference type="EMBL" id="ASU81865.1"/>
    </source>
</evidence>
<protein>
    <recommendedName>
        <fullName evidence="3">Nudix hydrolase domain-containing protein</fullName>
    </recommendedName>
</protein>
<dbReference type="PANTHER" id="PTHR43046:SF2">
    <property type="entry name" value="8-OXO-DGTP DIPHOSPHATASE-RELATED"/>
    <property type="match status" value="1"/>
</dbReference>
<evidence type="ECO:0000256" key="1">
    <source>
        <dbReference type="ARBA" id="ARBA00001946"/>
    </source>
</evidence>
<dbReference type="KEGG" id="ngv:CDO52_02840"/>
<evidence type="ECO:0000259" key="3">
    <source>
        <dbReference type="PROSITE" id="PS51462"/>
    </source>
</evidence>
<dbReference type="GO" id="GO:0016787">
    <property type="term" value="F:hydrolase activity"/>
    <property type="evidence" value="ECO:0007669"/>
    <property type="project" value="UniProtKB-KW"/>
</dbReference>
<dbReference type="Proteomes" id="UP000215005">
    <property type="component" value="Chromosome"/>
</dbReference>
<organism evidence="4 5">
    <name type="scientific">Nocardiopsis gilva YIM 90087</name>
    <dbReference type="NCBI Taxonomy" id="1235441"/>
    <lineage>
        <taxon>Bacteria</taxon>
        <taxon>Bacillati</taxon>
        <taxon>Actinomycetota</taxon>
        <taxon>Actinomycetes</taxon>
        <taxon>Streptosporangiales</taxon>
        <taxon>Nocardiopsidaceae</taxon>
        <taxon>Nocardiopsis</taxon>
    </lineage>
</organism>
<evidence type="ECO:0000313" key="5">
    <source>
        <dbReference type="Proteomes" id="UP000215005"/>
    </source>
</evidence>
<dbReference type="EMBL" id="CP022753">
    <property type="protein sequence ID" value="ASU81865.1"/>
    <property type="molecule type" value="Genomic_DNA"/>
</dbReference>
<dbReference type="InterPro" id="IPR000086">
    <property type="entry name" value="NUDIX_hydrolase_dom"/>
</dbReference>
<comment type="cofactor">
    <cofactor evidence="1">
        <name>Mg(2+)</name>
        <dbReference type="ChEBI" id="CHEBI:18420"/>
    </cofactor>
</comment>
<keyword evidence="2" id="KW-0378">Hydrolase</keyword>
<name>A0A223S160_9ACTN</name>